<evidence type="ECO:0000256" key="2">
    <source>
        <dbReference type="ARBA" id="ARBA00012720"/>
    </source>
</evidence>
<organism evidence="11 12">
    <name type="scientific">Parelaphostrongylus tenuis</name>
    <name type="common">Meningeal worm</name>
    <dbReference type="NCBI Taxonomy" id="148309"/>
    <lineage>
        <taxon>Eukaryota</taxon>
        <taxon>Metazoa</taxon>
        <taxon>Ecdysozoa</taxon>
        <taxon>Nematoda</taxon>
        <taxon>Chromadorea</taxon>
        <taxon>Rhabditida</taxon>
        <taxon>Rhabditina</taxon>
        <taxon>Rhabditomorpha</taxon>
        <taxon>Strongyloidea</taxon>
        <taxon>Metastrongylidae</taxon>
        <taxon>Parelaphostrongylus</taxon>
    </lineage>
</organism>
<dbReference type="GO" id="GO:0003684">
    <property type="term" value="F:damaged DNA binding"/>
    <property type="evidence" value="ECO:0007669"/>
    <property type="project" value="InterPro"/>
</dbReference>
<keyword evidence="12" id="KW-1185">Reference proteome</keyword>
<dbReference type="InterPro" id="IPR011257">
    <property type="entry name" value="DNA_glycosylase"/>
</dbReference>
<keyword evidence="8" id="KW-0326">Glycosidase</keyword>
<dbReference type="Gene3D" id="1.10.1670.10">
    <property type="entry name" value="Helix-hairpin-Helix base-excision DNA repair enzymes (C-terminal)"/>
    <property type="match status" value="1"/>
</dbReference>
<comment type="catalytic activity">
    <reaction evidence="9">
        <text>2'-deoxyribonucleotide-(2'-deoxyribose 5'-phosphate)-2'-deoxyribonucleotide-DNA = a 3'-end 2'-deoxyribonucleotide-(2,3-dehydro-2,3-deoxyribose 5'-phosphate)-DNA + a 5'-end 5'-phospho-2'-deoxyribonucleoside-DNA + H(+)</text>
        <dbReference type="Rhea" id="RHEA:66592"/>
        <dbReference type="Rhea" id="RHEA-COMP:13180"/>
        <dbReference type="Rhea" id="RHEA-COMP:16897"/>
        <dbReference type="Rhea" id="RHEA-COMP:17067"/>
        <dbReference type="ChEBI" id="CHEBI:15378"/>
        <dbReference type="ChEBI" id="CHEBI:136412"/>
        <dbReference type="ChEBI" id="CHEBI:157695"/>
        <dbReference type="ChEBI" id="CHEBI:167181"/>
        <dbReference type="EC" id="4.2.99.18"/>
    </reaction>
</comment>
<sequence length="348" mass="40400">MTGCGMNFLKVSPSQLNLKAVLLNGQTFRWRNIGECYYGVVNGILYYLRRLDDDFIEWRCLGRSYKSADVDASQRLREYFQLNVPLESLWDSWCERDPFMAKLKDIKQLQGIRILKQDFFETLIAFICSANNNIPRITKMVNSLAKKYGDAIILDDPLRDCDVIDQFPELEFAFPTVNQMAGVEKLTEELRNMSFGYRAENVSEAVEVLRNQTVSADDLRRLPYEKILEFLLTFKGVGSKVAECVALMSLDQNDSVPVDRHVFEVTKKYFLPHLKECKLSTSLSNTIMRFHKEKFGAYAGWAQAALFTHELEQYVDGICMKYESESRKRGHEINRTAKRRKKRKIRAE</sequence>
<dbReference type="CDD" id="cd00056">
    <property type="entry name" value="ENDO3c"/>
    <property type="match status" value="1"/>
</dbReference>
<gene>
    <name evidence="11" type="ORF">KIN20_037076</name>
</gene>
<keyword evidence="6" id="KW-0456">Lyase</keyword>
<dbReference type="EC" id="4.2.99.18" evidence="2"/>
<dbReference type="Pfam" id="PF07934">
    <property type="entry name" value="OGG_N"/>
    <property type="match status" value="1"/>
</dbReference>
<evidence type="ECO:0000313" key="11">
    <source>
        <dbReference type="EMBL" id="KAJ1374392.1"/>
    </source>
</evidence>
<comment type="similarity">
    <text evidence="1">Belongs to the type-1 OGG1 family.</text>
</comment>
<evidence type="ECO:0000313" key="12">
    <source>
        <dbReference type="Proteomes" id="UP001196413"/>
    </source>
</evidence>
<reference evidence="11" key="1">
    <citation type="submission" date="2021-06" db="EMBL/GenBank/DDBJ databases">
        <title>Parelaphostrongylus tenuis whole genome reference sequence.</title>
        <authorList>
            <person name="Garwood T.J."/>
            <person name="Larsen P.A."/>
            <person name="Fountain-Jones N.M."/>
            <person name="Garbe J.R."/>
            <person name="Macchietto M.G."/>
            <person name="Kania S.A."/>
            <person name="Gerhold R.W."/>
            <person name="Richards J.E."/>
            <person name="Wolf T.M."/>
        </authorList>
    </citation>
    <scope>NUCLEOTIDE SEQUENCE</scope>
    <source>
        <strain evidence="11">MNPRO001-30</strain>
        <tissue evidence="11">Meninges</tissue>
    </source>
</reference>
<dbReference type="InterPro" id="IPR023170">
    <property type="entry name" value="HhH_base_excis_C"/>
</dbReference>
<keyword evidence="7" id="KW-0511">Multifunctional enzyme</keyword>
<dbReference type="GO" id="GO:0006289">
    <property type="term" value="P:nucleotide-excision repair"/>
    <property type="evidence" value="ECO:0007669"/>
    <property type="project" value="InterPro"/>
</dbReference>
<comment type="caution">
    <text evidence="11">The sequence shown here is derived from an EMBL/GenBank/DDBJ whole genome shotgun (WGS) entry which is preliminary data.</text>
</comment>
<evidence type="ECO:0000256" key="1">
    <source>
        <dbReference type="ARBA" id="ARBA00010679"/>
    </source>
</evidence>
<name>A0AAD5WL14_PARTN</name>
<dbReference type="Pfam" id="PF00730">
    <property type="entry name" value="HhH-GPD"/>
    <property type="match status" value="1"/>
</dbReference>
<evidence type="ECO:0000256" key="4">
    <source>
        <dbReference type="ARBA" id="ARBA00022801"/>
    </source>
</evidence>
<evidence type="ECO:0000256" key="7">
    <source>
        <dbReference type="ARBA" id="ARBA00023268"/>
    </source>
</evidence>
<evidence type="ECO:0000256" key="6">
    <source>
        <dbReference type="ARBA" id="ARBA00023239"/>
    </source>
</evidence>
<dbReference type="GO" id="GO:0140078">
    <property type="term" value="F:class I DNA-(apurinic or apyrimidinic site) endonuclease activity"/>
    <property type="evidence" value="ECO:0007669"/>
    <property type="project" value="UniProtKB-EC"/>
</dbReference>
<dbReference type="GO" id="GO:0006284">
    <property type="term" value="P:base-excision repair"/>
    <property type="evidence" value="ECO:0007669"/>
    <property type="project" value="InterPro"/>
</dbReference>
<evidence type="ECO:0000256" key="5">
    <source>
        <dbReference type="ARBA" id="ARBA00023204"/>
    </source>
</evidence>
<dbReference type="GO" id="GO:0008534">
    <property type="term" value="F:oxidized purine nucleobase lesion DNA N-glycosylase activity"/>
    <property type="evidence" value="ECO:0007669"/>
    <property type="project" value="InterPro"/>
</dbReference>
<dbReference type="SUPFAM" id="SSF48150">
    <property type="entry name" value="DNA-glycosylase"/>
    <property type="match status" value="1"/>
</dbReference>
<keyword evidence="3" id="KW-0227">DNA damage</keyword>
<dbReference type="Gene3D" id="1.10.340.30">
    <property type="entry name" value="Hypothetical protein, domain 2"/>
    <property type="match status" value="1"/>
</dbReference>
<dbReference type="InterPro" id="IPR012904">
    <property type="entry name" value="OGG_N"/>
</dbReference>
<evidence type="ECO:0000256" key="3">
    <source>
        <dbReference type="ARBA" id="ARBA00022763"/>
    </source>
</evidence>
<dbReference type="PANTHER" id="PTHR10242:SF2">
    <property type="entry name" value="N-GLYCOSYLASE_DNA LYASE"/>
    <property type="match status" value="1"/>
</dbReference>
<dbReference type="InterPro" id="IPR052054">
    <property type="entry name" value="Oxidative_DNA_repair_enzyme"/>
</dbReference>
<keyword evidence="5" id="KW-0234">DNA repair</keyword>
<dbReference type="Gene3D" id="3.30.310.40">
    <property type="match status" value="1"/>
</dbReference>
<dbReference type="SUPFAM" id="SSF55945">
    <property type="entry name" value="TATA-box binding protein-like"/>
    <property type="match status" value="1"/>
</dbReference>
<dbReference type="AlphaFoldDB" id="A0AAD5WL14"/>
<keyword evidence="4" id="KW-0378">Hydrolase</keyword>
<dbReference type="SMART" id="SM00478">
    <property type="entry name" value="ENDO3c"/>
    <property type="match status" value="1"/>
</dbReference>
<dbReference type="Proteomes" id="UP001196413">
    <property type="component" value="Unassembled WGS sequence"/>
</dbReference>
<evidence type="ECO:0000256" key="8">
    <source>
        <dbReference type="ARBA" id="ARBA00023295"/>
    </source>
</evidence>
<dbReference type="InterPro" id="IPR003265">
    <property type="entry name" value="HhH-GPD_domain"/>
</dbReference>
<protein>
    <recommendedName>
        <fullName evidence="2">DNA-(apurinic or apyrimidinic site) lyase</fullName>
        <ecNumber evidence="2">4.2.99.18</ecNumber>
    </recommendedName>
</protein>
<evidence type="ECO:0000256" key="9">
    <source>
        <dbReference type="ARBA" id="ARBA00044632"/>
    </source>
</evidence>
<dbReference type="PANTHER" id="PTHR10242">
    <property type="entry name" value="8-OXOGUANINE DNA GLYCOSYLASE"/>
    <property type="match status" value="1"/>
</dbReference>
<feature type="domain" description="HhH-GPD" evidence="10">
    <location>
        <begin position="128"/>
        <end position="314"/>
    </location>
</feature>
<evidence type="ECO:0000259" key="10">
    <source>
        <dbReference type="SMART" id="SM00478"/>
    </source>
</evidence>
<proteinExistence type="inferred from homology"/>
<dbReference type="EMBL" id="JAHQIW010007457">
    <property type="protein sequence ID" value="KAJ1374392.1"/>
    <property type="molecule type" value="Genomic_DNA"/>
</dbReference>
<accession>A0AAD5WL14</accession>